<protein>
    <submittedName>
        <fullName evidence="2">Uncharacterized protein</fullName>
    </submittedName>
</protein>
<feature type="compositionally biased region" description="Basic residues" evidence="1">
    <location>
        <begin position="76"/>
        <end position="85"/>
    </location>
</feature>
<accession>A0A9N8HE37</accession>
<evidence type="ECO:0000313" key="3">
    <source>
        <dbReference type="Proteomes" id="UP001153069"/>
    </source>
</evidence>
<dbReference type="EMBL" id="CAICTM010000285">
    <property type="protein sequence ID" value="CAB9506938.1"/>
    <property type="molecule type" value="Genomic_DNA"/>
</dbReference>
<evidence type="ECO:0000256" key="1">
    <source>
        <dbReference type="SAM" id="MobiDB-lite"/>
    </source>
</evidence>
<reference evidence="2" key="1">
    <citation type="submission" date="2020-06" db="EMBL/GenBank/DDBJ databases">
        <authorList>
            <consortium name="Plant Systems Biology data submission"/>
        </authorList>
    </citation>
    <scope>NUCLEOTIDE SEQUENCE</scope>
    <source>
        <strain evidence="2">D6</strain>
    </source>
</reference>
<organism evidence="2 3">
    <name type="scientific">Seminavis robusta</name>
    <dbReference type="NCBI Taxonomy" id="568900"/>
    <lineage>
        <taxon>Eukaryota</taxon>
        <taxon>Sar</taxon>
        <taxon>Stramenopiles</taxon>
        <taxon>Ochrophyta</taxon>
        <taxon>Bacillariophyta</taxon>
        <taxon>Bacillariophyceae</taxon>
        <taxon>Bacillariophycidae</taxon>
        <taxon>Naviculales</taxon>
        <taxon>Naviculaceae</taxon>
        <taxon>Seminavis</taxon>
    </lineage>
</organism>
<feature type="region of interest" description="Disordered" evidence="1">
    <location>
        <begin position="76"/>
        <end position="97"/>
    </location>
</feature>
<dbReference type="OrthoDB" id="412788at2759"/>
<comment type="caution">
    <text evidence="2">The sequence shown here is derived from an EMBL/GenBank/DDBJ whole genome shotgun (WGS) entry which is preliminary data.</text>
</comment>
<sequence length="97" mass="11050">MGVQDVKTIQKAAAEAFLQYRLEEMDAKLDAIGQQLEGMDQTLQSQWERVEAHGRDLETVQAHVQELQVKMQRHAQAAKKYRVPRKNNVASESEEAS</sequence>
<name>A0A9N8HE37_9STRA</name>
<gene>
    <name evidence="2" type="ORF">SEMRO_286_G108190.1</name>
</gene>
<proteinExistence type="predicted"/>
<dbReference type="AlphaFoldDB" id="A0A9N8HE37"/>
<keyword evidence="3" id="KW-1185">Reference proteome</keyword>
<evidence type="ECO:0000313" key="2">
    <source>
        <dbReference type="EMBL" id="CAB9506938.1"/>
    </source>
</evidence>
<dbReference type="Proteomes" id="UP001153069">
    <property type="component" value="Unassembled WGS sequence"/>
</dbReference>